<dbReference type="EMBL" id="CCBP010000109">
    <property type="protein sequence ID" value="CDO71995.1"/>
    <property type="molecule type" value="Genomic_DNA"/>
</dbReference>
<proteinExistence type="predicted"/>
<dbReference type="OrthoDB" id="2735528at2759"/>
<keyword evidence="3" id="KW-1185">Reference proteome</keyword>
<feature type="region of interest" description="Disordered" evidence="1">
    <location>
        <begin position="125"/>
        <end position="184"/>
    </location>
</feature>
<feature type="compositionally biased region" description="Acidic residues" evidence="1">
    <location>
        <begin position="159"/>
        <end position="182"/>
    </location>
</feature>
<reference evidence="2" key="1">
    <citation type="submission" date="2014-01" db="EMBL/GenBank/DDBJ databases">
        <title>The genome of the white-rot fungus Pycnoporus cinnabarinus: a basidiomycete model with a versatile arsenal for lignocellulosic biomass breakdown.</title>
        <authorList>
            <person name="Levasseur A."/>
            <person name="Lomascolo A."/>
            <person name="Ruiz-Duenas F.J."/>
            <person name="Uzan E."/>
            <person name="Piumi F."/>
            <person name="Kues U."/>
            <person name="Ram A.F.J."/>
            <person name="Murat C."/>
            <person name="Haon M."/>
            <person name="Benoit I."/>
            <person name="Arfi Y."/>
            <person name="Chevret D."/>
            <person name="Drula E."/>
            <person name="Kwon M.J."/>
            <person name="Gouret P."/>
            <person name="Lesage-Meessen L."/>
            <person name="Lombard V."/>
            <person name="Mariette J."/>
            <person name="Noirot C."/>
            <person name="Park J."/>
            <person name="Patyshakuliyeva A."/>
            <person name="Wieneger R.A.B."/>
            <person name="Wosten H.A.B."/>
            <person name="Martin F."/>
            <person name="Coutinho P.M."/>
            <person name="de Vries R."/>
            <person name="Martinez A.T."/>
            <person name="Klopp C."/>
            <person name="Pontarotti P."/>
            <person name="Henrissat B."/>
            <person name="Record E."/>
        </authorList>
    </citation>
    <scope>NUCLEOTIDE SEQUENCE [LARGE SCALE GENOMIC DNA]</scope>
    <source>
        <strain evidence="2">BRFM137</strain>
    </source>
</reference>
<accession>A0A060SCA2</accession>
<evidence type="ECO:0000256" key="1">
    <source>
        <dbReference type="SAM" id="MobiDB-lite"/>
    </source>
</evidence>
<gene>
    <name evidence="2" type="ORF">BN946_scf184943.g30</name>
</gene>
<comment type="caution">
    <text evidence="2">The sequence shown here is derived from an EMBL/GenBank/DDBJ whole genome shotgun (WGS) entry which is preliminary data.</text>
</comment>
<dbReference type="AlphaFoldDB" id="A0A060SCA2"/>
<feature type="compositionally biased region" description="Basic and acidic residues" evidence="1">
    <location>
        <begin position="397"/>
        <end position="408"/>
    </location>
</feature>
<dbReference type="HOGENOM" id="CLU_469407_0_0_1"/>
<feature type="compositionally biased region" description="Basic and acidic residues" evidence="1">
    <location>
        <begin position="373"/>
        <end position="390"/>
    </location>
</feature>
<feature type="region of interest" description="Disordered" evidence="1">
    <location>
        <begin position="373"/>
        <end position="408"/>
    </location>
</feature>
<name>A0A060SCA2_PYCCI</name>
<evidence type="ECO:0000313" key="2">
    <source>
        <dbReference type="EMBL" id="CDO71995.1"/>
    </source>
</evidence>
<sequence>MPSPSPSPSARDTLQRAEGRVLDIVSDGSFNVTPEALAALLGSGIPTAMTVNGGCTDSALEAGTDAVSATCEQGAEEHELHAPVNSMHRTELGGTVTTLKGVTAPPAVSDAVIDPALRTQDAALVNTASLRSGPSGQGRRRRRATFQEEDSSDMSGYGFDDDDDDGLAGEDEDEDEDGEDEGNQLGVCSAVHDALTVLPPNVRAQVKRLARAEADRRVKKMLAKLEQKYAGTQTAPRVPLALAVSIDPLQRLSVYSPLIEQRAVREEMKALMGIRPTWSGRRKKQRISLPKPLAAGAPVRYAPDNTRLFNPDWSVPVDEGVNLQFVTTVRDLIRDKGVEKHGLSAEVVENDNLIIKAAHTYFRTLRRQYEVDHNNEAREKHEQKLENDKHYARRKRSSEDSGSEHDAHYAERETMRKEFGAGSNALEVRALRWRGRQLISVYLALMVFARFSAEEAGRLDGLSEELSAEEREAYLDKLCEAVATWDSVYLSEDQVYDRFRGPAANHIDLPRKDKKRRPIYKECFSRKWVEETEEHLQIYNSARNCPPSFTILNLELPMELFPKRDREWLMGWESEEESVDA</sequence>
<protein>
    <submittedName>
        <fullName evidence="2">Uncharacterized protein</fullName>
    </submittedName>
</protein>
<organism evidence="2 3">
    <name type="scientific">Pycnoporus cinnabarinus</name>
    <name type="common">Cinnabar-red polypore</name>
    <name type="synonym">Trametes cinnabarina</name>
    <dbReference type="NCBI Taxonomy" id="5643"/>
    <lineage>
        <taxon>Eukaryota</taxon>
        <taxon>Fungi</taxon>
        <taxon>Dikarya</taxon>
        <taxon>Basidiomycota</taxon>
        <taxon>Agaricomycotina</taxon>
        <taxon>Agaricomycetes</taxon>
        <taxon>Polyporales</taxon>
        <taxon>Polyporaceae</taxon>
        <taxon>Trametes</taxon>
    </lineage>
</organism>
<dbReference type="Proteomes" id="UP000029665">
    <property type="component" value="Unassembled WGS sequence"/>
</dbReference>
<evidence type="ECO:0000313" key="3">
    <source>
        <dbReference type="Proteomes" id="UP000029665"/>
    </source>
</evidence>